<organism evidence="6 7">
    <name type="scientific">Variovorax ginsengisoli</name>
    <dbReference type="NCBI Taxonomy" id="363844"/>
    <lineage>
        <taxon>Bacteria</taxon>
        <taxon>Pseudomonadati</taxon>
        <taxon>Pseudomonadota</taxon>
        <taxon>Betaproteobacteria</taxon>
        <taxon>Burkholderiales</taxon>
        <taxon>Comamonadaceae</taxon>
        <taxon>Variovorax</taxon>
    </lineage>
</organism>
<dbReference type="SUPFAM" id="SSF46785">
    <property type="entry name" value="Winged helix' DNA-binding domain"/>
    <property type="match status" value="1"/>
</dbReference>
<evidence type="ECO:0000256" key="3">
    <source>
        <dbReference type="ARBA" id="ARBA00023163"/>
    </source>
</evidence>
<comment type="caution">
    <text evidence="6">The sequence shown here is derived from an EMBL/GenBank/DDBJ whole genome shotgun (WGS) entry which is preliminary data.</text>
</comment>
<keyword evidence="7" id="KW-1185">Reference proteome</keyword>
<dbReference type="Gene3D" id="1.10.10.10">
    <property type="entry name" value="Winged helix-like DNA-binding domain superfamily/Winged helix DNA-binding domain"/>
    <property type="match status" value="1"/>
</dbReference>
<evidence type="ECO:0000256" key="2">
    <source>
        <dbReference type="ARBA" id="ARBA00023125"/>
    </source>
</evidence>
<dbReference type="PROSITE" id="PS51078">
    <property type="entry name" value="ICLR_ED"/>
    <property type="match status" value="1"/>
</dbReference>
<dbReference type="PROSITE" id="PS51077">
    <property type="entry name" value="HTH_ICLR"/>
    <property type="match status" value="1"/>
</dbReference>
<accession>A0ABT9SC65</accession>
<protein>
    <submittedName>
        <fullName evidence="6">DNA-binding IclR family transcriptional regulator</fullName>
    </submittedName>
</protein>
<keyword evidence="1" id="KW-0805">Transcription regulation</keyword>
<keyword evidence="3" id="KW-0804">Transcription</keyword>
<dbReference type="Pfam" id="PF01614">
    <property type="entry name" value="IclR_C"/>
    <property type="match status" value="1"/>
</dbReference>
<dbReference type="InterPro" id="IPR036388">
    <property type="entry name" value="WH-like_DNA-bd_sf"/>
</dbReference>
<name>A0ABT9SC65_9BURK</name>
<evidence type="ECO:0000313" key="6">
    <source>
        <dbReference type="EMBL" id="MDP9901931.1"/>
    </source>
</evidence>
<proteinExistence type="predicted"/>
<feature type="domain" description="IclR-ED" evidence="5">
    <location>
        <begin position="62"/>
        <end position="245"/>
    </location>
</feature>
<dbReference type="RefSeq" id="WP_307691696.1">
    <property type="nucleotide sequence ID" value="NZ_JAUSRO010000015.1"/>
</dbReference>
<gene>
    <name evidence="6" type="ORF">J2W36_004203</name>
</gene>
<dbReference type="SMART" id="SM00346">
    <property type="entry name" value="HTH_ICLR"/>
    <property type="match status" value="1"/>
</dbReference>
<dbReference type="PANTHER" id="PTHR30136:SF24">
    <property type="entry name" value="HTH-TYPE TRANSCRIPTIONAL REPRESSOR ALLR"/>
    <property type="match status" value="1"/>
</dbReference>
<dbReference type="EMBL" id="JAUSRO010000015">
    <property type="protein sequence ID" value="MDP9901931.1"/>
    <property type="molecule type" value="Genomic_DNA"/>
</dbReference>
<keyword evidence="2 6" id="KW-0238">DNA-binding</keyword>
<reference evidence="6 7" key="1">
    <citation type="submission" date="2023-07" db="EMBL/GenBank/DDBJ databases">
        <title>Sorghum-associated microbial communities from plants grown in Nebraska, USA.</title>
        <authorList>
            <person name="Schachtman D."/>
        </authorList>
    </citation>
    <scope>NUCLEOTIDE SEQUENCE [LARGE SCALE GENOMIC DNA]</scope>
    <source>
        <strain evidence="6 7">DS1607</strain>
    </source>
</reference>
<feature type="domain" description="HTH iclR-type" evidence="4">
    <location>
        <begin position="1"/>
        <end position="61"/>
    </location>
</feature>
<dbReference type="Pfam" id="PF09339">
    <property type="entry name" value="HTH_IclR"/>
    <property type="match status" value="1"/>
</dbReference>
<evidence type="ECO:0000256" key="1">
    <source>
        <dbReference type="ARBA" id="ARBA00023015"/>
    </source>
</evidence>
<dbReference type="SUPFAM" id="SSF55781">
    <property type="entry name" value="GAF domain-like"/>
    <property type="match status" value="1"/>
</dbReference>
<dbReference type="InterPro" id="IPR050707">
    <property type="entry name" value="HTH_MetabolicPath_Reg"/>
</dbReference>
<dbReference type="Gene3D" id="3.30.450.40">
    <property type="match status" value="1"/>
</dbReference>
<evidence type="ECO:0000259" key="4">
    <source>
        <dbReference type="PROSITE" id="PS51077"/>
    </source>
</evidence>
<dbReference type="Proteomes" id="UP001226867">
    <property type="component" value="Unassembled WGS sequence"/>
</dbReference>
<dbReference type="InterPro" id="IPR029016">
    <property type="entry name" value="GAF-like_dom_sf"/>
</dbReference>
<evidence type="ECO:0000313" key="7">
    <source>
        <dbReference type="Proteomes" id="UP001226867"/>
    </source>
</evidence>
<evidence type="ECO:0000259" key="5">
    <source>
        <dbReference type="PROSITE" id="PS51078"/>
    </source>
</evidence>
<dbReference type="GO" id="GO:0003677">
    <property type="term" value="F:DNA binding"/>
    <property type="evidence" value="ECO:0007669"/>
    <property type="project" value="UniProtKB-KW"/>
</dbReference>
<dbReference type="InterPro" id="IPR005471">
    <property type="entry name" value="Tscrpt_reg_IclR_N"/>
</dbReference>
<dbReference type="InterPro" id="IPR014757">
    <property type="entry name" value="Tscrpt_reg_IclR_C"/>
</dbReference>
<sequence length="254" mass="27816">MSSLNKMLSLLEFFSIERPVWSPEELLNHSGLSRPTGYRYFKELCDSGLLRRAENGYCLGPRIIEMDYYIRQSDRLLMACRPVMSQLAQETACDVLLATIYGARILAVHQEIGAKSGPLAFGRGRPMPLFRGGGSKVIIASLSMAKHRRLYETHAAEIAQAGLGATFKDFRARMVQIQRDGHVLSVGELDPEAAGAAVPVSSGTSIEPSAMIMVTTRPHFALIDKPMLIERMQNAAQQIEMALTPVSAPPTAGL</sequence>
<dbReference type="PANTHER" id="PTHR30136">
    <property type="entry name" value="HELIX-TURN-HELIX TRANSCRIPTIONAL REGULATOR, ICLR FAMILY"/>
    <property type="match status" value="1"/>
</dbReference>
<dbReference type="InterPro" id="IPR036390">
    <property type="entry name" value="WH_DNA-bd_sf"/>
</dbReference>